<dbReference type="EMBL" id="CM017616">
    <property type="protein sequence ID" value="TYI19152.1"/>
    <property type="molecule type" value="Genomic_DNA"/>
</dbReference>
<dbReference type="AlphaFoldDB" id="A0A5D2PSZ2"/>
<sequence length="72" mass="8000">MIALQHLGWSASNFSCETTSWIASTQPFTLANDMRHPPKPWVSTGDPNETAAMQVTSSQNMRRVFDVVASME</sequence>
<accession>A0A5D2PSZ2</accession>
<evidence type="ECO:0000313" key="1">
    <source>
        <dbReference type="EMBL" id="TYI19152.1"/>
    </source>
</evidence>
<organism evidence="1 2">
    <name type="scientific">Gossypium tomentosum</name>
    <name type="common">Hawaiian cotton</name>
    <name type="synonym">Gossypium sandvicense</name>
    <dbReference type="NCBI Taxonomy" id="34277"/>
    <lineage>
        <taxon>Eukaryota</taxon>
        <taxon>Viridiplantae</taxon>
        <taxon>Streptophyta</taxon>
        <taxon>Embryophyta</taxon>
        <taxon>Tracheophyta</taxon>
        <taxon>Spermatophyta</taxon>
        <taxon>Magnoliopsida</taxon>
        <taxon>eudicotyledons</taxon>
        <taxon>Gunneridae</taxon>
        <taxon>Pentapetalae</taxon>
        <taxon>rosids</taxon>
        <taxon>malvids</taxon>
        <taxon>Malvales</taxon>
        <taxon>Malvaceae</taxon>
        <taxon>Malvoideae</taxon>
        <taxon>Gossypium</taxon>
    </lineage>
</organism>
<dbReference type="Proteomes" id="UP000322667">
    <property type="component" value="Chromosome A07"/>
</dbReference>
<proteinExistence type="predicted"/>
<reference evidence="1 2" key="1">
    <citation type="submission" date="2019-07" db="EMBL/GenBank/DDBJ databases">
        <title>WGS assembly of Gossypium tomentosum.</title>
        <authorList>
            <person name="Chen Z.J."/>
            <person name="Sreedasyam A."/>
            <person name="Ando A."/>
            <person name="Song Q."/>
            <person name="De L."/>
            <person name="Hulse-Kemp A."/>
            <person name="Ding M."/>
            <person name="Ye W."/>
            <person name="Kirkbride R."/>
            <person name="Jenkins J."/>
            <person name="Plott C."/>
            <person name="Lovell J."/>
            <person name="Lin Y.-M."/>
            <person name="Vaughn R."/>
            <person name="Liu B."/>
            <person name="Li W."/>
            <person name="Simpson S."/>
            <person name="Scheffler B."/>
            <person name="Saski C."/>
            <person name="Grover C."/>
            <person name="Hu G."/>
            <person name="Conover J."/>
            <person name="Carlson J."/>
            <person name="Shu S."/>
            <person name="Boston L."/>
            <person name="Williams M."/>
            <person name="Peterson D."/>
            <person name="Mcgee K."/>
            <person name="Jones D."/>
            <person name="Wendel J."/>
            <person name="Stelly D."/>
            <person name="Grimwood J."/>
            <person name="Schmutz J."/>
        </authorList>
    </citation>
    <scope>NUCLEOTIDE SEQUENCE [LARGE SCALE GENOMIC DNA]</scope>
    <source>
        <strain evidence="1">7179.01</strain>
    </source>
</reference>
<name>A0A5D2PSZ2_GOSTO</name>
<evidence type="ECO:0000313" key="2">
    <source>
        <dbReference type="Proteomes" id="UP000322667"/>
    </source>
</evidence>
<keyword evidence="2" id="KW-1185">Reference proteome</keyword>
<protein>
    <submittedName>
        <fullName evidence="1">Uncharacterized protein</fullName>
    </submittedName>
</protein>
<gene>
    <name evidence="1" type="ORF">ES332_A07G144500v1</name>
</gene>